<evidence type="ECO:0000313" key="4">
    <source>
        <dbReference type="Proteomes" id="UP001156831"/>
    </source>
</evidence>
<feature type="chain" id="PRO_5046279299" description="Lectin" evidence="2">
    <location>
        <begin position="23"/>
        <end position="221"/>
    </location>
</feature>
<sequence>MRLHPCLLAATLMTLCACSAQRDDAAATPSPAGQPDAPAPVAAAPDQPERDVPPATAGQATGSLRVDGPAEGTITFAGFGPADFGATAEAVRQAWGGDLGDAQPSEPGGCYYLIPQPLGAEGFRTAFMIERDRFVRIDVRDASVTAPGGAKVGMDGDEVRALYADRITEQPHKYDPDGRVLRVTDAGGGEAALVFELDGRGRVDQWRIGMPPQVDYVEGCS</sequence>
<keyword evidence="2" id="KW-0732">Signal</keyword>
<dbReference type="EMBL" id="JARXRN010000028">
    <property type="protein sequence ID" value="MDH5831780.1"/>
    <property type="molecule type" value="Genomic_DNA"/>
</dbReference>
<evidence type="ECO:0008006" key="5">
    <source>
        <dbReference type="Google" id="ProtNLM"/>
    </source>
</evidence>
<accession>A0ABT6JMP6</accession>
<evidence type="ECO:0000256" key="2">
    <source>
        <dbReference type="SAM" id="SignalP"/>
    </source>
</evidence>
<feature type="signal peptide" evidence="2">
    <location>
        <begin position="1"/>
        <end position="22"/>
    </location>
</feature>
<dbReference type="Proteomes" id="UP001156831">
    <property type="component" value="Unassembled WGS sequence"/>
</dbReference>
<evidence type="ECO:0000313" key="3">
    <source>
        <dbReference type="EMBL" id="MDH5831780.1"/>
    </source>
</evidence>
<gene>
    <name evidence="3" type="ORF">QFW80_14760</name>
</gene>
<proteinExistence type="predicted"/>
<evidence type="ECO:0000256" key="1">
    <source>
        <dbReference type="SAM" id="MobiDB-lite"/>
    </source>
</evidence>
<organism evidence="3 4">
    <name type="scientific">Luteimonas rhizosphaericola</name>
    <dbReference type="NCBI Taxonomy" id="3042024"/>
    <lineage>
        <taxon>Bacteria</taxon>
        <taxon>Pseudomonadati</taxon>
        <taxon>Pseudomonadota</taxon>
        <taxon>Gammaproteobacteria</taxon>
        <taxon>Lysobacterales</taxon>
        <taxon>Lysobacteraceae</taxon>
        <taxon>Luteimonas</taxon>
    </lineage>
</organism>
<name>A0ABT6JMP6_9GAMM</name>
<protein>
    <recommendedName>
        <fullName evidence="5">Lectin</fullName>
    </recommendedName>
</protein>
<reference evidence="3 4" key="1">
    <citation type="submission" date="2023-04" db="EMBL/GenBank/DDBJ databases">
        <title>Luteimonas sp. M1R5S18.</title>
        <authorList>
            <person name="Sun J.-Q."/>
        </authorList>
    </citation>
    <scope>NUCLEOTIDE SEQUENCE [LARGE SCALE GENOMIC DNA]</scope>
    <source>
        <strain evidence="3 4">M1R5S18</strain>
    </source>
</reference>
<dbReference type="PROSITE" id="PS51257">
    <property type="entry name" value="PROKAR_LIPOPROTEIN"/>
    <property type="match status" value="1"/>
</dbReference>
<keyword evidence="4" id="KW-1185">Reference proteome</keyword>
<comment type="caution">
    <text evidence="3">The sequence shown here is derived from an EMBL/GenBank/DDBJ whole genome shotgun (WGS) entry which is preliminary data.</text>
</comment>
<dbReference type="RefSeq" id="WP_280602738.1">
    <property type="nucleotide sequence ID" value="NZ_JARXRN010000028.1"/>
</dbReference>
<feature type="compositionally biased region" description="Low complexity" evidence="1">
    <location>
        <begin position="31"/>
        <end position="46"/>
    </location>
</feature>
<feature type="region of interest" description="Disordered" evidence="1">
    <location>
        <begin position="25"/>
        <end position="67"/>
    </location>
</feature>